<name>A0A0A5G645_9BACI</name>
<dbReference type="RefSeq" id="WP_027445796.1">
    <property type="nucleotide sequence ID" value="NZ_AULJ01000018.1"/>
</dbReference>
<protein>
    <submittedName>
        <fullName evidence="2">Uncharacterized protein</fullName>
    </submittedName>
</protein>
<evidence type="ECO:0000313" key="3">
    <source>
        <dbReference type="Proteomes" id="UP000030403"/>
    </source>
</evidence>
<dbReference type="AlphaFoldDB" id="A0A0A5G645"/>
<dbReference type="STRING" id="1385511.GCA_000425225_01764"/>
<feature type="transmembrane region" description="Helical" evidence="1">
    <location>
        <begin position="51"/>
        <end position="72"/>
    </location>
</feature>
<organism evidence="2 3">
    <name type="scientific">Pontibacillus marinus BH030004 = DSM 16465</name>
    <dbReference type="NCBI Taxonomy" id="1385511"/>
    <lineage>
        <taxon>Bacteria</taxon>
        <taxon>Bacillati</taxon>
        <taxon>Bacillota</taxon>
        <taxon>Bacilli</taxon>
        <taxon>Bacillales</taxon>
        <taxon>Bacillaceae</taxon>
        <taxon>Pontibacillus</taxon>
    </lineage>
</organism>
<dbReference type="EMBL" id="AVPF01000030">
    <property type="protein sequence ID" value="KGX86550.1"/>
    <property type="molecule type" value="Genomic_DNA"/>
</dbReference>
<accession>A0A0A5G645</accession>
<reference evidence="2 3" key="1">
    <citation type="submission" date="2013-08" db="EMBL/GenBank/DDBJ databases">
        <authorList>
            <person name="Huang J."/>
            <person name="Wang G."/>
        </authorList>
    </citation>
    <scope>NUCLEOTIDE SEQUENCE [LARGE SCALE GENOMIC DNA]</scope>
    <source>
        <strain evidence="2 3">BH030004</strain>
    </source>
</reference>
<keyword evidence="1" id="KW-1133">Transmembrane helix</keyword>
<proteinExistence type="predicted"/>
<keyword evidence="3" id="KW-1185">Reference proteome</keyword>
<evidence type="ECO:0000256" key="1">
    <source>
        <dbReference type="SAM" id="Phobius"/>
    </source>
</evidence>
<keyword evidence="1" id="KW-0812">Transmembrane</keyword>
<dbReference type="Proteomes" id="UP000030403">
    <property type="component" value="Unassembled WGS sequence"/>
</dbReference>
<sequence>MHPDQMDQELKSILSQKQEEMPPEVAEEIENTLDNLPKKKTLREKIQNRFYIRRGIGIAVLSLLLVFMAGFASQHILTLVNENGEEIFRIEEFKGENKEPSYLDLMREVRNRMELGEVKHIYINKPNDEEEERIRTVTKPKHYGSLMQLKSHVDFLVRTPSYTPEGYDFSYGTMSKRFNINHEEVMAKFKEVASDHKGEVIIIDGLSKGTPDGTHLNFENANQEVFTVRQWHEGPSKIFVSDLKEYEGSKLEIHDMDAIYRKTESYQEILWKDGLSLFEIYTTVNSMDKEELINIAESMY</sequence>
<keyword evidence="1" id="KW-0472">Membrane</keyword>
<gene>
    <name evidence="2" type="ORF">N783_11915</name>
</gene>
<evidence type="ECO:0000313" key="2">
    <source>
        <dbReference type="EMBL" id="KGX86550.1"/>
    </source>
</evidence>
<comment type="caution">
    <text evidence="2">The sequence shown here is derived from an EMBL/GenBank/DDBJ whole genome shotgun (WGS) entry which is preliminary data.</text>
</comment>